<sequence>MLRLGTHIRLTVREIEHLIFITDIEPGEIRTMDDLERYISKCKRHYWGTSRDTRELHRLIDEAYHRCLKCHDLTGS</sequence>
<organism evidence="1 2">
    <name type="scientific">Pseudoduganella ginsengisoli</name>
    <dbReference type="NCBI Taxonomy" id="1462440"/>
    <lineage>
        <taxon>Bacteria</taxon>
        <taxon>Pseudomonadati</taxon>
        <taxon>Pseudomonadota</taxon>
        <taxon>Betaproteobacteria</taxon>
        <taxon>Burkholderiales</taxon>
        <taxon>Oxalobacteraceae</taxon>
        <taxon>Telluria group</taxon>
        <taxon>Pseudoduganella</taxon>
    </lineage>
</organism>
<accession>A0A6L6Q0W3</accession>
<proteinExistence type="predicted"/>
<evidence type="ECO:0000313" key="1">
    <source>
        <dbReference type="EMBL" id="MTW02672.1"/>
    </source>
</evidence>
<protein>
    <submittedName>
        <fullName evidence="1">Uncharacterized protein</fullName>
    </submittedName>
</protein>
<evidence type="ECO:0000313" key="2">
    <source>
        <dbReference type="Proteomes" id="UP000484015"/>
    </source>
</evidence>
<dbReference type="Proteomes" id="UP000484015">
    <property type="component" value="Unassembled WGS sequence"/>
</dbReference>
<comment type="caution">
    <text evidence="1">The sequence shown here is derived from an EMBL/GenBank/DDBJ whole genome shotgun (WGS) entry which is preliminary data.</text>
</comment>
<dbReference type="EMBL" id="WNLA01000006">
    <property type="protein sequence ID" value="MTW02672.1"/>
    <property type="molecule type" value="Genomic_DNA"/>
</dbReference>
<keyword evidence="2" id="KW-1185">Reference proteome</keyword>
<reference evidence="1 2" key="1">
    <citation type="submission" date="2019-11" db="EMBL/GenBank/DDBJ databases">
        <title>Type strains purchased from KCTC, JCM and DSMZ.</title>
        <authorList>
            <person name="Lu H."/>
        </authorList>
    </citation>
    <scope>NUCLEOTIDE SEQUENCE [LARGE SCALE GENOMIC DNA]</scope>
    <source>
        <strain evidence="1 2">KCTC 42409</strain>
    </source>
</reference>
<dbReference type="OrthoDB" id="8705323at2"/>
<dbReference type="RefSeq" id="WP_155439072.1">
    <property type="nucleotide sequence ID" value="NZ_WNLA01000006.1"/>
</dbReference>
<dbReference type="AlphaFoldDB" id="A0A6L6Q0W3"/>
<name>A0A6L6Q0W3_9BURK</name>
<gene>
    <name evidence="1" type="ORF">GM668_11315</name>
</gene>